<dbReference type="GO" id="GO:0000160">
    <property type="term" value="P:phosphorelay signal transduction system"/>
    <property type="evidence" value="ECO:0007669"/>
    <property type="project" value="InterPro"/>
</dbReference>
<dbReference type="SMART" id="SM01043">
    <property type="entry name" value="BTAD"/>
    <property type="match status" value="1"/>
</dbReference>
<dbReference type="Gene3D" id="1.10.10.10">
    <property type="entry name" value="Winged helix-like DNA-binding domain superfamily/Winged helix DNA-binding domain"/>
    <property type="match status" value="1"/>
</dbReference>
<dbReference type="Gene3D" id="1.25.40.10">
    <property type="entry name" value="Tetratricopeptide repeat domain"/>
    <property type="match status" value="2"/>
</dbReference>
<dbReference type="Pfam" id="PF13424">
    <property type="entry name" value="TPR_12"/>
    <property type="match status" value="1"/>
</dbReference>
<dbReference type="Proteomes" id="UP000250434">
    <property type="component" value="Chromosome"/>
</dbReference>
<gene>
    <name evidence="7" type="ORF">A4R43_20860</name>
</gene>
<proteinExistence type="inferred from homology"/>
<keyword evidence="8" id="KW-1185">Reference proteome</keyword>
<evidence type="ECO:0000313" key="8">
    <source>
        <dbReference type="Proteomes" id="UP000250434"/>
    </source>
</evidence>
<dbReference type="InterPro" id="IPR019734">
    <property type="entry name" value="TPR_rpt"/>
</dbReference>
<dbReference type="GO" id="GO:0006355">
    <property type="term" value="P:regulation of DNA-templated transcription"/>
    <property type="evidence" value="ECO:0007669"/>
    <property type="project" value="InterPro"/>
</dbReference>
<evidence type="ECO:0000256" key="4">
    <source>
        <dbReference type="ARBA" id="ARBA00023163"/>
    </source>
</evidence>
<dbReference type="SUPFAM" id="SSF48452">
    <property type="entry name" value="TPR-like"/>
    <property type="match status" value="3"/>
</dbReference>
<evidence type="ECO:0000259" key="6">
    <source>
        <dbReference type="PROSITE" id="PS51755"/>
    </source>
</evidence>
<feature type="DNA-binding region" description="OmpR/PhoB-type" evidence="5">
    <location>
        <begin position="1"/>
        <end position="92"/>
    </location>
</feature>
<dbReference type="PROSITE" id="PS51755">
    <property type="entry name" value="OMPR_PHOB"/>
    <property type="match status" value="1"/>
</dbReference>
<dbReference type="SMART" id="SM00862">
    <property type="entry name" value="Trans_reg_C"/>
    <property type="match status" value="1"/>
</dbReference>
<protein>
    <recommendedName>
        <fullName evidence="6">OmpR/PhoB-type domain-containing protein</fullName>
    </recommendedName>
</protein>
<dbReference type="CDD" id="cd00383">
    <property type="entry name" value="trans_reg_C"/>
    <property type="match status" value="1"/>
</dbReference>
<dbReference type="Pfam" id="PF03704">
    <property type="entry name" value="BTAD"/>
    <property type="match status" value="1"/>
</dbReference>
<dbReference type="InterPro" id="IPR011990">
    <property type="entry name" value="TPR-like_helical_dom_sf"/>
</dbReference>
<accession>A0A344L9C8</accession>
<dbReference type="InterPro" id="IPR036388">
    <property type="entry name" value="WH-like_DNA-bd_sf"/>
</dbReference>
<dbReference type="RefSeq" id="WP_113693905.1">
    <property type="nucleotide sequence ID" value="NZ_CP015163.1"/>
</dbReference>
<dbReference type="InterPro" id="IPR005158">
    <property type="entry name" value="BTAD"/>
</dbReference>
<organism evidence="7 8">
    <name type="scientific">Amycolatopsis albispora</name>
    <dbReference type="NCBI Taxonomy" id="1804986"/>
    <lineage>
        <taxon>Bacteria</taxon>
        <taxon>Bacillati</taxon>
        <taxon>Actinomycetota</taxon>
        <taxon>Actinomycetes</taxon>
        <taxon>Pseudonocardiales</taxon>
        <taxon>Pseudonocardiaceae</taxon>
        <taxon>Amycolatopsis</taxon>
    </lineage>
</organism>
<keyword evidence="2" id="KW-0805">Transcription regulation</keyword>
<evidence type="ECO:0000256" key="5">
    <source>
        <dbReference type="PROSITE-ProRule" id="PRU01091"/>
    </source>
</evidence>
<evidence type="ECO:0000256" key="1">
    <source>
        <dbReference type="ARBA" id="ARBA00005820"/>
    </source>
</evidence>
<dbReference type="KEGG" id="aab:A4R43_20860"/>
<comment type="similarity">
    <text evidence="1">Belongs to the AfsR/DnrI/RedD regulatory family.</text>
</comment>
<feature type="domain" description="OmpR/PhoB-type" evidence="6">
    <location>
        <begin position="1"/>
        <end position="92"/>
    </location>
</feature>
<dbReference type="SUPFAM" id="SSF46894">
    <property type="entry name" value="C-terminal effector domain of the bipartite response regulators"/>
    <property type="match status" value="1"/>
</dbReference>
<keyword evidence="3 5" id="KW-0238">DNA-binding</keyword>
<dbReference type="PANTHER" id="PTHR35807">
    <property type="entry name" value="TRANSCRIPTIONAL REGULATOR REDD-RELATED"/>
    <property type="match status" value="1"/>
</dbReference>
<evidence type="ECO:0000256" key="3">
    <source>
        <dbReference type="ARBA" id="ARBA00023125"/>
    </source>
</evidence>
<dbReference type="EMBL" id="CP015163">
    <property type="protein sequence ID" value="AXB44652.1"/>
    <property type="molecule type" value="Genomic_DNA"/>
</dbReference>
<dbReference type="PANTHER" id="PTHR35807:SF1">
    <property type="entry name" value="TRANSCRIPTIONAL REGULATOR REDD"/>
    <property type="match status" value="1"/>
</dbReference>
<dbReference type="CDD" id="cd15831">
    <property type="entry name" value="BTAD"/>
    <property type="match status" value="1"/>
</dbReference>
<sequence length="649" mass="71616">MTVYRVLGPLLVERNGGELRLGRPQARRLCALLLAEANQVVSVDRIAEALWGAVPPTSYRVQIQGLVSQLRRALRDPDDPIATVGHGYRLTVASGQSDVDMFAEAVRAGRELLAEGKLEAGVRRLREGLALWRGPVLGDVRLDAVTEFVACWEERRLTALEECIDAQLRIGADEDLSTELRELITAHPFRERFCGQLMTALANRGRAAEALAVYQRWRGKLVEELGVEPSASLREIQVGILRAEDRDLRLAPASRLLLTRLAALPMPDFSAWMAAAVVDGDPAEAEVLVRALDERQLVRASGRRYRLHDLVRSSVPEIVGAERDSALERVFGGLLWLTERAAERLPGSVLRPEPGGAKRWPVAIPAPADPLAWFEAEQQAIEDAVGHAADAGFAELAWELATTAAAYFDYRGLYQEWARCHRRALATVRAAGDRRGEAALLRGIGQLHIYWDEYDDAVVALTESYRISTARGDRPGMARALTGLGVVSRVLWRPEQAHARTVRALELFVECGDRLGAAHTHTSIAAICLDLGRLADAESALEQARRLCADLGDDHRMALVLRRSGQLHLRRGDPERALASLYQALERLESLRDDQCAAQVRLDIGRAYRVLGECQDAARLFRAASSRFTRVGNRSSAAACVLEIDRIRA</sequence>
<name>A0A344L9C8_9PSEU</name>
<dbReference type="AlphaFoldDB" id="A0A344L9C8"/>
<dbReference type="OrthoDB" id="3587032at2"/>
<evidence type="ECO:0000313" key="7">
    <source>
        <dbReference type="EMBL" id="AXB44652.1"/>
    </source>
</evidence>
<reference evidence="7 8" key="1">
    <citation type="submission" date="2016-04" db="EMBL/GenBank/DDBJ databases">
        <title>Complete genome sequence and analysis of deep-sea sediment isolate, Amycolatopsis sp. WP1.</title>
        <authorList>
            <person name="Wang H."/>
            <person name="Chen S."/>
            <person name="Wu Q."/>
        </authorList>
    </citation>
    <scope>NUCLEOTIDE SEQUENCE [LARGE SCALE GENOMIC DNA]</scope>
    <source>
        <strain evidence="7 8">WP1</strain>
    </source>
</reference>
<dbReference type="GO" id="GO:0003677">
    <property type="term" value="F:DNA binding"/>
    <property type="evidence" value="ECO:0007669"/>
    <property type="project" value="UniProtKB-UniRule"/>
</dbReference>
<dbReference type="SMART" id="SM00028">
    <property type="entry name" value="TPR"/>
    <property type="match status" value="4"/>
</dbReference>
<evidence type="ECO:0000256" key="2">
    <source>
        <dbReference type="ARBA" id="ARBA00023015"/>
    </source>
</evidence>
<dbReference type="InterPro" id="IPR016032">
    <property type="entry name" value="Sig_transdc_resp-reg_C-effctor"/>
</dbReference>
<dbReference type="Pfam" id="PF00486">
    <property type="entry name" value="Trans_reg_C"/>
    <property type="match status" value="1"/>
</dbReference>
<dbReference type="InterPro" id="IPR051677">
    <property type="entry name" value="AfsR-DnrI-RedD_regulator"/>
</dbReference>
<keyword evidence="4" id="KW-0804">Transcription</keyword>
<dbReference type="InterPro" id="IPR001867">
    <property type="entry name" value="OmpR/PhoB-type_DNA-bd"/>
</dbReference>